<gene>
    <name evidence="4" type="ORF">KUTeg_001294</name>
</gene>
<organism evidence="4 5">
    <name type="scientific">Tegillarca granosa</name>
    <name type="common">Malaysian cockle</name>
    <name type="synonym">Anadara granosa</name>
    <dbReference type="NCBI Taxonomy" id="220873"/>
    <lineage>
        <taxon>Eukaryota</taxon>
        <taxon>Metazoa</taxon>
        <taxon>Spiralia</taxon>
        <taxon>Lophotrochozoa</taxon>
        <taxon>Mollusca</taxon>
        <taxon>Bivalvia</taxon>
        <taxon>Autobranchia</taxon>
        <taxon>Pteriomorphia</taxon>
        <taxon>Arcoida</taxon>
        <taxon>Arcoidea</taxon>
        <taxon>Arcidae</taxon>
        <taxon>Tegillarca</taxon>
    </lineage>
</organism>
<dbReference type="SUPFAM" id="SSF52047">
    <property type="entry name" value="RNI-like"/>
    <property type="match status" value="1"/>
</dbReference>
<protein>
    <submittedName>
        <fullName evidence="4">Uncharacterized protein</fullName>
    </submittedName>
</protein>
<dbReference type="Pfam" id="PF13516">
    <property type="entry name" value="LRR_6"/>
    <property type="match status" value="1"/>
</dbReference>
<name>A0ABQ9FV92_TEGGR</name>
<reference evidence="4 5" key="1">
    <citation type="submission" date="2022-12" db="EMBL/GenBank/DDBJ databases">
        <title>Chromosome-level genome of Tegillarca granosa.</title>
        <authorList>
            <person name="Kim J."/>
        </authorList>
    </citation>
    <scope>NUCLEOTIDE SEQUENCE [LARGE SCALE GENOMIC DNA]</scope>
    <source>
        <strain evidence="4">Teg-2019</strain>
        <tissue evidence="4">Adductor muscle</tissue>
    </source>
</reference>
<dbReference type="Proteomes" id="UP001217089">
    <property type="component" value="Unassembled WGS sequence"/>
</dbReference>
<evidence type="ECO:0000259" key="3">
    <source>
        <dbReference type="Pfam" id="PF25013"/>
    </source>
</evidence>
<dbReference type="InterPro" id="IPR032675">
    <property type="entry name" value="LRR_dom_sf"/>
</dbReference>
<dbReference type="EMBL" id="JARBDR010000135">
    <property type="protein sequence ID" value="KAJ8321169.1"/>
    <property type="molecule type" value="Genomic_DNA"/>
</dbReference>
<dbReference type="InterPro" id="IPR051341">
    <property type="entry name" value="Zyg-11_UBL_adapter"/>
</dbReference>
<keyword evidence="5" id="KW-1185">Reference proteome</keyword>
<dbReference type="Gene3D" id="1.25.10.10">
    <property type="entry name" value="Leucine-rich Repeat Variant"/>
    <property type="match status" value="1"/>
</dbReference>
<keyword evidence="1" id="KW-0833">Ubl conjugation pathway</keyword>
<dbReference type="Pfam" id="PF22964">
    <property type="entry name" value="ZER1-like_2nd"/>
    <property type="match status" value="2"/>
</dbReference>
<dbReference type="SUPFAM" id="SSF48371">
    <property type="entry name" value="ARM repeat"/>
    <property type="match status" value="1"/>
</dbReference>
<accession>A0ABQ9FV92</accession>
<evidence type="ECO:0000313" key="4">
    <source>
        <dbReference type="EMBL" id="KAJ8321169.1"/>
    </source>
</evidence>
<proteinExistence type="predicted"/>
<dbReference type="InterPro" id="IPR011989">
    <property type="entry name" value="ARM-like"/>
</dbReference>
<feature type="domain" description="Protein zer-1 homolog-like C-terminal" evidence="2">
    <location>
        <begin position="389"/>
        <end position="540"/>
    </location>
</feature>
<dbReference type="PANTHER" id="PTHR12904">
    <property type="match status" value="1"/>
</dbReference>
<comment type="caution">
    <text evidence="4">The sequence shown here is derived from an EMBL/GenBank/DDBJ whole genome shotgun (WGS) entry which is preliminary data.</text>
</comment>
<dbReference type="InterPro" id="IPR056845">
    <property type="entry name" value="LRR_Zer-1"/>
</dbReference>
<sequence>MAVSWPPDVPSTLEDICLNYCVEHLENFITYRNQELSLIPNIILPADLCDKLFFVLYEKFQPGTSWMSIFSDPYRSQLGHVILKRCQVNSEQLNYICNHPLTELDLSFCKIYKEFIGCINKLTRTLKTLKFEGSGSGLLEAIENTIEETSPEACSDSAGVFGRDYIFNCPNLRVLSIRDVPFQESSYGHDILGTMLCPLIKLTHLDLSRCSIELQYMDCLEELKSLLSLNLHGVIISDLQEALHNICKVKTLRHLDLSQEVDEHTPNQFYASTNIRLKYIVDHLPYLTSLDISGTDLAGIELNEPKCGIKGLEGRSFDFLGLLDCSDSACKREGIPAKKITGDANEDQILLSIQRYVDRRSLLASGLNNLFQLFSASLFYIVKGDHKEKITQSQKRTTTRKNSCRESVMLEIIQRKLQMGTCDEILEVAWSTLWNVTDETAKNCFRFMNGKGMEYFLKCLMKFPDKPELLRNMMGLMGNIAEVKDLRPKLMIPDYITVFSDLLDSKSDGIEVSYNSAGMLAHIISDGEKYWTISCPSRGEASETPAAQYWAVWALCNLTKVYPEKYCSLLKSEDGVEILKMVIGSDSTMSEVKELANRVLNLIVRYKGQDLDDEDMLVNGAVGHNKDDGDGDVMHVIEDDEVSSDEN</sequence>
<feature type="domain" description="Zer-1-like leucine-rich repeats region" evidence="3">
    <location>
        <begin position="194"/>
        <end position="325"/>
    </location>
</feature>
<feature type="domain" description="Protein zer-1 homolog-like C-terminal" evidence="2">
    <location>
        <begin position="541"/>
        <end position="603"/>
    </location>
</feature>
<evidence type="ECO:0000313" key="5">
    <source>
        <dbReference type="Proteomes" id="UP001217089"/>
    </source>
</evidence>
<evidence type="ECO:0000259" key="2">
    <source>
        <dbReference type="Pfam" id="PF22964"/>
    </source>
</evidence>
<dbReference type="Pfam" id="PF25013">
    <property type="entry name" value="LRR_Zer-1"/>
    <property type="match status" value="1"/>
</dbReference>
<dbReference type="InterPro" id="IPR016024">
    <property type="entry name" value="ARM-type_fold"/>
</dbReference>
<dbReference type="InterPro" id="IPR055142">
    <property type="entry name" value="ZER1-like_C"/>
</dbReference>
<dbReference type="Gene3D" id="3.80.10.10">
    <property type="entry name" value="Ribonuclease Inhibitor"/>
    <property type="match status" value="1"/>
</dbReference>
<dbReference type="PANTHER" id="PTHR12904:SF23">
    <property type="entry name" value="PROTEIN ZER-1 HOMOLOG"/>
    <property type="match status" value="1"/>
</dbReference>
<dbReference type="InterPro" id="IPR001611">
    <property type="entry name" value="Leu-rich_rpt"/>
</dbReference>
<evidence type="ECO:0000256" key="1">
    <source>
        <dbReference type="ARBA" id="ARBA00022786"/>
    </source>
</evidence>